<dbReference type="EMBL" id="CP001941">
    <property type="protein sequence ID" value="ADD08075.1"/>
    <property type="molecule type" value="Genomic_DNA"/>
</dbReference>
<proteinExistence type="predicted"/>
<dbReference type="GeneID" id="42681499"/>
<dbReference type="AlphaFoldDB" id="D3TBZ0"/>
<keyword evidence="3" id="KW-1185">Reference proteome</keyword>
<dbReference type="RefSeq" id="WP_012997088.1">
    <property type="nucleotide sequence ID" value="NC_013926.1"/>
</dbReference>
<dbReference type="KEGG" id="abi:Aboo_0263"/>
<evidence type="ECO:0000256" key="1">
    <source>
        <dbReference type="SAM" id="Coils"/>
    </source>
</evidence>
<gene>
    <name evidence="2" type="ordered locus">Aboo_0263</name>
</gene>
<feature type="coiled-coil region" evidence="1">
    <location>
        <begin position="14"/>
        <end position="45"/>
    </location>
</feature>
<protein>
    <submittedName>
        <fullName evidence="2">Tumor suppressor TSBF1-like protein</fullName>
    </submittedName>
</protein>
<dbReference type="Proteomes" id="UP000001400">
    <property type="component" value="Chromosome"/>
</dbReference>
<organism evidence="2 3">
    <name type="scientific">Aciduliprofundum boonei (strain DSM 19572 / T469)</name>
    <dbReference type="NCBI Taxonomy" id="439481"/>
    <lineage>
        <taxon>Archaea</taxon>
        <taxon>Methanobacteriati</taxon>
        <taxon>Thermoplasmatota</taxon>
        <taxon>DHVE2 group</taxon>
        <taxon>Candidatus Aciduliprofundum</taxon>
    </lineage>
</organism>
<evidence type="ECO:0000313" key="2">
    <source>
        <dbReference type="EMBL" id="ADD08075.1"/>
    </source>
</evidence>
<sequence length="47" mass="5440">MGAEAVIIKEILIGEEEERELEQALEEVERGEVVSEEELREALREEQ</sequence>
<name>D3TBZ0_ACIB4</name>
<reference evidence="2" key="1">
    <citation type="submission" date="2010-02" db="EMBL/GenBank/DDBJ databases">
        <title>Complete sequence of Aciduliprofundum boonei T469.</title>
        <authorList>
            <consortium name="US DOE Joint Genome Institute"/>
            <person name="Lucas S."/>
            <person name="Copeland A."/>
            <person name="Lapidus A."/>
            <person name="Cheng J.-F."/>
            <person name="Bruce D."/>
            <person name="Goodwin L."/>
            <person name="Pitluck S."/>
            <person name="Saunders E."/>
            <person name="Detter J.C."/>
            <person name="Han C."/>
            <person name="Tapia R."/>
            <person name="Land M."/>
            <person name="Hauser L."/>
            <person name="Kyrpides N."/>
            <person name="Mikhailova N."/>
            <person name="Flores G."/>
            <person name="Reysenbach A.-L."/>
            <person name="Woyke T."/>
        </authorList>
    </citation>
    <scope>NUCLEOTIDE SEQUENCE</scope>
    <source>
        <strain evidence="2">T469</strain>
    </source>
</reference>
<evidence type="ECO:0000313" key="3">
    <source>
        <dbReference type="Proteomes" id="UP000001400"/>
    </source>
</evidence>
<dbReference type="HOGENOM" id="CLU_3162899_0_0_2"/>
<keyword evidence="1" id="KW-0175">Coiled coil</keyword>
<accession>D3TBZ0</accession>